<dbReference type="InterPro" id="IPR023214">
    <property type="entry name" value="HAD_sf"/>
</dbReference>
<evidence type="ECO:0000313" key="1">
    <source>
        <dbReference type="EMBL" id="KAI9271956.1"/>
    </source>
</evidence>
<dbReference type="InterPro" id="IPR006357">
    <property type="entry name" value="HAD-SF_hydro_IIA"/>
</dbReference>
<dbReference type="EMBL" id="JAIXMP010000006">
    <property type="protein sequence ID" value="KAI9271956.1"/>
    <property type="molecule type" value="Genomic_DNA"/>
</dbReference>
<dbReference type="SUPFAM" id="SSF56784">
    <property type="entry name" value="HAD-like"/>
    <property type="match status" value="1"/>
</dbReference>
<dbReference type="GO" id="GO:0016791">
    <property type="term" value="F:phosphatase activity"/>
    <property type="evidence" value="ECO:0007669"/>
    <property type="project" value="TreeGrafter"/>
</dbReference>
<dbReference type="Pfam" id="PF13344">
    <property type="entry name" value="Hydrolase_6"/>
    <property type="match status" value="1"/>
</dbReference>
<dbReference type="Pfam" id="PF13242">
    <property type="entry name" value="Hydrolase_like"/>
    <property type="match status" value="1"/>
</dbReference>
<gene>
    <name evidence="1" type="ORF">BDA99DRAFT_557161</name>
</gene>
<protein>
    <submittedName>
        <fullName evidence="1">HAD-like domain-containing protein</fullName>
    </submittedName>
</protein>
<reference evidence="1" key="1">
    <citation type="journal article" date="2022" name="IScience">
        <title>Evolution of zygomycete secretomes and the origins of terrestrial fungal ecologies.</title>
        <authorList>
            <person name="Chang Y."/>
            <person name="Wang Y."/>
            <person name="Mondo S."/>
            <person name="Ahrendt S."/>
            <person name="Andreopoulos W."/>
            <person name="Barry K."/>
            <person name="Beard J."/>
            <person name="Benny G.L."/>
            <person name="Blankenship S."/>
            <person name="Bonito G."/>
            <person name="Cuomo C."/>
            <person name="Desiro A."/>
            <person name="Gervers K.A."/>
            <person name="Hundley H."/>
            <person name="Kuo A."/>
            <person name="LaButti K."/>
            <person name="Lang B.F."/>
            <person name="Lipzen A."/>
            <person name="O'Donnell K."/>
            <person name="Pangilinan J."/>
            <person name="Reynolds N."/>
            <person name="Sandor L."/>
            <person name="Smith M.E."/>
            <person name="Tsang A."/>
            <person name="Grigoriev I.V."/>
            <person name="Stajich J.E."/>
            <person name="Spatafora J.W."/>
        </authorList>
    </citation>
    <scope>NUCLEOTIDE SEQUENCE</scope>
    <source>
        <strain evidence="1">RSA 2281</strain>
    </source>
</reference>
<dbReference type="AlphaFoldDB" id="A0AAD5KIX1"/>
<dbReference type="PANTHER" id="PTHR19288">
    <property type="entry name" value="4-NITROPHENYLPHOSPHATASE-RELATED"/>
    <property type="match status" value="1"/>
</dbReference>
<dbReference type="Gene3D" id="3.40.50.1000">
    <property type="entry name" value="HAD superfamily/HAD-like"/>
    <property type="match status" value="2"/>
</dbReference>
<sequence>MRFIQGLADIVSSNQYTIIASDVYGVLHDGVEPYPYSRVCLKSLCECNLETILLSNSSRLGHVLADDLESKYGIDKSSYKRVLSSGDVTRQFLQSCFDQIRGSSNEPFNNNKAIDCSATMLFKNESLMLSAQEFTQQYIKTGRFHLIGNASYHGPLYKDLAPEIIPVSLDCQDIDFVLVGLIISLPRHGNPVNPNDANNVRQHYHSYLQQCLLKNIPMIIANPDIRAPNGSNTDGTPRLLMCPGYIGELYREMGGKVLYFGKPFATIYRYLLSDTNHDSEVRKVLCIGDNLSTDVLGARKADLDVVLILGGVHNVSVGNGNDFVSSIEQLCLQYESPEPTYAMEYLRF</sequence>
<proteinExistence type="predicted"/>
<evidence type="ECO:0000313" key="2">
    <source>
        <dbReference type="Proteomes" id="UP001209540"/>
    </source>
</evidence>
<accession>A0AAD5KIX1</accession>
<reference evidence="1" key="2">
    <citation type="submission" date="2023-02" db="EMBL/GenBank/DDBJ databases">
        <authorList>
            <consortium name="DOE Joint Genome Institute"/>
            <person name="Mondo S.J."/>
            <person name="Chang Y."/>
            <person name="Wang Y."/>
            <person name="Ahrendt S."/>
            <person name="Andreopoulos W."/>
            <person name="Barry K."/>
            <person name="Beard J."/>
            <person name="Benny G.L."/>
            <person name="Blankenship S."/>
            <person name="Bonito G."/>
            <person name="Cuomo C."/>
            <person name="Desiro A."/>
            <person name="Gervers K.A."/>
            <person name="Hundley H."/>
            <person name="Kuo A."/>
            <person name="LaButti K."/>
            <person name="Lang B.F."/>
            <person name="Lipzen A."/>
            <person name="O'Donnell K."/>
            <person name="Pangilinan J."/>
            <person name="Reynolds N."/>
            <person name="Sandor L."/>
            <person name="Smith M.W."/>
            <person name="Tsang A."/>
            <person name="Grigoriev I.V."/>
            <person name="Stajich J.E."/>
            <person name="Spatafora J.W."/>
        </authorList>
    </citation>
    <scope>NUCLEOTIDE SEQUENCE</scope>
    <source>
        <strain evidence="1">RSA 2281</strain>
    </source>
</reference>
<dbReference type="PANTHER" id="PTHR19288:SF90">
    <property type="entry name" value="OS08G0542600 PROTEIN"/>
    <property type="match status" value="1"/>
</dbReference>
<keyword evidence="2" id="KW-1185">Reference proteome</keyword>
<comment type="caution">
    <text evidence="1">The sequence shown here is derived from an EMBL/GenBank/DDBJ whole genome shotgun (WGS) entry which is preliminary data.</text>
</comment>
<dbReference type="GO" id="GO:0005737">
    <property type="term" value="C:cytoplasm"/>
    <property type="evidence" value="ECO:0007669"/>
    <property type="project" value="TreeGrafter"/>
</dbReference>
<dbReference type="Proteomes" id="UP001209540">
    <property type="component" value="Unassembled WGS sequence"/>
</dbReference>
<organism evidence="1 2">
    <name type="scientific">Phascolomyces articulosus</name>
    <dbReference type="NCBI Taxonomy" id="60185"/>
    <lineage>
        <taxon>Eukaryota</taxon>
        <taxon>Fungi</taxon>
        <taxon>Fungi incertae sedis</taxon>
        <taxon>Mucoromycota</taxon>
        <taxon>Mucoromycotina</taxon>
        <taxon>Mucoromycetes</taxon>
        <taxon>Mucorales</taxon>
        <taxon>Lichtheimiaceae</taxon>
        <taxon>Phascolomyces</taxon>
    </lineage>
</organism>
<name>A0AAD5KIX1_9FUNG</name>
<dbReference type="InterPro" id="IPR036412">
    <property type="entry name" value="HAD-like_sf"/>
</dbReference>